<reference evidence="1" key="1">
    <citation type="submission" date="2021-02" db="EMBL/GenBank/DDBJ databases">
        <authorList>
            <person name="Steward A R."/>
        </authorList>
    </citation>
    <scope>NUCLEOTIDE SEQUENCE</scope>
</reference>
<evidence type="ECO:0000313" key="2">
    <source>
        <dbReference type="Proteomes" id="UP000663880"/>
    </source>
</evidence>
<accession>A0A821RMR4</accession>
<dbReference type="OrthoDB" id="7492839at2759"/>
<dbReference type="EMBL" id="CAJOBZ010000014">
    <property type="protein sequence ID" value="CAF4845535.1"/>
    <property type="molecule type" value="Genomic_DNA"/>
</dbReference>
<keyword evidence="2" id="KW-1185">Reference proteome</keyword>
<name>A0A821RMR4_9NEOP</name>
<organism evidence="1 2">
    <name type="scientific">Pieris macdunnoughi</name>
    <dbReference type="NCBI Taxonomy" id="345717"/>
    <lineage>
        <taxon>Eukaryota</taxon>
        <taxon>Metazoa</taxon>
        <taxon>Ecdysozoa</taxon>
        <taxon>Arthropoda</taxon>
        <taxon>Hexapoda</taxon>
        <taxon>Insecta</taxon>
        <taxon>Pterygota</taxon>
        <taxon>Neoptera</taxon>
        <taxon>Endopterygota</taxon>
        <taxon>Lepidoptera</taxon>
        <taxon>Glossata</taxon>
        <taxon>Ditrysia</taxon>
        <taxon>Papilionoidea</taxon>
        <taxon>Pieridae</taxon>
        <taxon>Pierinae</taxon>
        <taxon>Pieris</taxon>
    </lineage>
</organism>
<sequence length="313" mass="35501">MDFLLNKHSIHDDLICAQERVPIQIDKPLESNEKPPIGYKEVEGEWNQQHHQAESTIMQPDLLGITKLLRMVEPEQNPGNKLDYTNNGKVIISKLNPNMPEFTSKKTSLVNSDQLLIKTDQNCDISNNVDLSKLNDEEKKKLQKKLISKIGTTQTTCEKTRRVRNAAIAGILKLSTQPTANVKLMTPDEFMKNENTDSTDTPTKEVIKKSVDIVDKWLNGAPETTKKTLYLGPIIFSKKSKSTESNMSINTVSSEELKVNNFSPTNIANELTEKYTKRIKQKEDASMDIWSKLERDLKAKDEEIKKKSSNSLL</sequence>
<comment type="caution">
    <text evidence="1">The sequence shown here is derived from an EMBL/GenBank/DDBJ whole genome shotgun (WGS) entry which is preliminary data.</text>
</comment>
<evidence type="ECO:0000313" key="1">
    <source>
        <dbReference type="EMBL" id="CAF4845535.1"/>
    </source>
</evidence>
<dbReference type="AlphaFoldDB" id="A0A821RMR4"/>
<proteinExistence type="predicted"/>
<dbReference type="Proteomes" id="UP000663880">
    <property type="component" value="Unassembled WGS sequence"/>
</dbReference>
<protein>
    <submittedName>
        <fullName evidence="1">Uncharacterized protein</fullName>
    </submittedName>
</protein>
<gene>
    <name evidence="1" type="ORF">PMACD_LOCUS6593</name>
</gene>